<keyword evidence="4" id="KW-1185">Reference proteome</keyword>
<dbReference type="EMBL" id="PHKW01000008">
    <property type="protein sequence ID" value="PKV15557.1"/>
    <property type="molecule type" value="Genomic_DNA"/>
</dbReference>
<proteinExistence type="predicted"/>
<accession>A0A2N3RFS4</accession>
<evidence type="ECO:0000313" key="1">
    <source>
        <dbReference type="EMBL" id="PKV11347.1"/>
    </source>
</evidence>
<organism evidence="1 3">
    <name type="scientific">Xanthomonas prunicola</name>
    <dbReference type="NCBI Taxonomy" id="2053930"/>
    <lineage>
        <taxon>Bacteria</taxon>
        <taxon>Pseudomonadati</taxon>
        <taxon>Pseudomonadota</taxon>
        <taxon>Gammaproteobacteria</taxon>
        <taxon>Lysobacterales</taxon>
        <taxon>Lysobacteraceae</taxon>
        <taxon>Xanthomonas</taxon>
    </lineage>
</organism>
<protein>
    <submittedName>
        <fullName evidence="1">Uncharacterized protein</fullName>
    </submittedName>
</protein>
<evidence type="ECO:0000313" key="2">
    <source>
        <dbReference type="EMBL" id="PKV15557.1"/>
    </source>
</evidence>
<evidence type="ECO:0000313" key="3">
    <source>
        <dbReference type="Proteomes" id="UP000233720"/>
    </source>
</evidence>
<dbReference type="AlphaFoldDB" id="A0A2N3RFS4"/>
<dbReference type="EMBL" id="PHKV01000008">
    <property type="protein sequence ID" value="PKV11347.1"/>
    <property type="molecule type" value="Genomic_DNA"/>
</dbReference>
<reference evidence="3 4" key="1">
    <citation type="submission" date="2017-11" db="EMBL/GenBank/DDBJ databases">
        <title>Xanthomonas prunicola sp. nov., a novel pathogen that affects nectarine (Prunus persica var. nectarine) trees.</title>
        <authorList>
            <person name="Lopez M."/>
            <person name="Lopez-Soriano P."/>
            <person name="Garita-Cambronero J."/>
            <person name="Beltran C."/>
            <person name="Taghouti G."/>
            <person name="Portier P."/>
            <person name="Cubero J."/>
            <person name="Fischer-Le Saux M."/>
            <person name="Marco-Noales E."/>
        </authorList>
    </citation>
    <scope>NUCLEOTIDE SEQUENCE [LARGE SCALE GENOMIC DNA]</scope>
    <source>
        <strain evidence="1 3">CFBP8353</strain>
        <strain evidence="2 4">CFBP8354</strain>
    </source>
</reference>
<sequence length="67" mass="7224">MRRFAVTVCGHGDLRGASPHATDGDGRSAGASACVGIIISALDQRRYSRRSAVALRQQPINNRMYHA</sequence>
<comment type="caution">
    <text evidence="1">The sequence shown here is derived from an EMBL/GenBank/DDBJ whole genome shotgun (WGS) entry which is preliminary data.</text>
</comment>
<dbReference type="Proteomes" id="UP000233748">
    <property type="component" value="Unassembled WGS sequence"/>
</dbReference>
<evidence type="ECO:0000313" key="4">
    <source>
        <dbReference type="Proteomes" id="UP000233748"/>
    </source>
</evidence>
<gene>
    <name evidence="1" type="ORF">XpruCFBP8353_19050</name>
    <name evidence="2" type="ORF">XpruCFBP8354_19440</name>
</gene>
<name>A0A2N3RFS4_9XANT</name>
<dbReference type="Proteomes" id="UP000233720">
    <property type="component" value="Unassembled WGS sequence"/>
</dbReference>